<accession>A0A934TIL4</accession>
<name>A0A934TIL4_9RHOB</name>
<dbReference type="Proteomes" id="UP000706333">
    <property type="component" value="Unassembled WGS sequence"/>
</dbReference>
<feature type="chain" id="PRO_5036712932" evidence="1">
    <location>
        <begin position="20"/>
        <end position="135"/>
    </location>
</feature>
<keyword evidence="1" id="KW-0732">Signal</keyword>
<dbReference type="AlphaFoldDB" id="A0A934TIL4"/>
<proteinExistence type="predicted"/>
<dbReference type="RefSeq" id="WP_201155399.1">
    <property type="nucleotide sequence ID" value="NZ_NHSD01000043.1"/>
</dbReference>
<evidence type="ECO:0000313" key="3">
    <source>
        <dbReference type="Proteomes" id="UP000706333"/>
    </source>
</evidence>
<reference evidence="2" key="2">
    <citation type="journal article" date="2020" name="Microorganisms">
        <title>Osmotic Adaptation and Compatible Solute Biosynthesis of Phototrophic Bacteria as Revealed from Genome Analyses.</title>
        <authorList>
            <person name="Imhoff J.F."/>
            <person name="Rahn T."/>
            <person name="Kunzel S."/>
            <person name="Keller A."/>
            <person name="Neulinger S.C."/>
        </authorList>
    </citation>
    <scope>NUCLEOTIDE SEQUENCE</scope>
    <source>
        <strain evidence="2">LMG 28126</strain>
    </source>
</reference>
<evidence type="ECO:0000256" key="1">
    <source>
        <dbReference type="SAM" id="SignalP"/>
    </source>
</evidence>
<sequence>MGLWLALLLGLAVAMPAAALEPGPPLSAEEFEARVTGHTLHFMAGGEPYGTEQYLPGRRVIWAFAGEECREGSWFPSGTQICFVYDEDPGRQHCWHFYDSAEGMLARSAGPSSGGLIAVRRSAEPMSCPGPRIGV</sequence>
<evidence type="ECO:0000313" key="2">
    <source>
        <dbReference type="EMBL" id="MBK5925872.1"/>
    </source>
</evidence>
<gene>
    <name evidence="2" type="ORF">CCR87_00615</name>
</gene>
<protein>
    <submittedName>
        <fullName evidence="2">Uncharacterized protein</fullName>
    </submittedName>
</protein>
<feature type="signal peptide" evidence="1">
    <location>
        <begin position="1"/>
        <end position="19"/>
    </location>
</feature>
<comment type="caution">
    <text evidence="2">The sequence shown here is derived from an EMBL/GenBank/DDBJ whole genome shotgun (WGS) entry which is preliminary data.</text>
</comment>
<dbReference type="EMBL" id="NHSD01000043">
    <property type="protein sequence ID" value="MBK5925872.1"/>
    <property type="molecule type" value="Genomic_DNA"/>
</dbReference>
<organism evidence="2 3">
    <name type="scientific">Rhodobaculum claviforme</name>
    <dbReference type="NCBI Taxonomy" id="1549854"/>
    <lineage>
        <taxon>Bacteria</taxon>
        <taxon>Pseudomonadati</taxon>
        <taxon>Pseudomonadota</taxon>
        <taxon>Alphaproteobacteria</taxon>
        <taxon>Rhodobacterales</taxon>
        <taxon>Paracoccaceae</taxon>
        <taxon>Rhodobaculum</taxon>
    </lineage>
</organism>
<keyword evidence="3" id="KW-1185">Reference proteome</keyword>
<reference evidence="2" key="1">
    <citation type="submission" date="2017-05" db="EMBL/GenBank/DDBJ databases">
        <authorList>
            <person name="Imhoff J.F."/>
            <person name="Rahn T."/>
            <person name="Kuenzel S."/>
            <person name="Neulinger S.C."/>
        </authorList>
    </citation>
    <scope>NUCLEOTIDE SEQUENCE</scope>
    <source>
        <strain evidence="2">LMG 28126</strain>
    </source>
</reference>